<proteinExistence type="predicted"/>
<dbReference type="Gene3D" id="3.30.200.20">
    <property type="entry name" value="Phosphorylase Kinase, domain 1"/>
    <property type="match status" value="1"/>
</dbReference>
<evidence type="ECO:0000256" key="1">
    <source>
        <dbReference type="PROSITE-ProRule" id="PRU10141"/>
    </source>
</evidence>
<dbReference type="GO" id="GO:0005524">
    <property type="term" value="F:ATP binding"/>
    <property type="evidence" value="ECO:0007669"/>
    <property type="project" value="UniProtKB-UniRule"/>
</dbReference>
<dbReference type="EMBL" id="KV001297">
    <property type="protein sequence ID" value="KZV39201.1"/>
    <property type="molecule type" value="Genomic_DNA"/>
</dbReference>
<dbReference type="InterPro" id="IPR011009">
    <property type="entry name" value="Kinase-like_dom_sf"/>
</dbReference>
<dbReference type="PANTHER" id="PTHR45621">
    <property type="entry name" value="OS01G0588500 PROTEIN-RELATED"/>
    <property type="match status" value="1"/>
</dbReference>
<gene>
    <name evidence="3" type="ORF">F511_29567</name>
</gene>
<dbReference type="AlphaFoldDB" id="A0A2Z7BXA8"/>
<accession>A0A2Z7BXA8</accession>
<feature type="region of interest" description="Disordered" evidence="2">
    <location>
        <begin position="1"/>
        <end position="33"/>
    </location>
</feature>
<keyword evidence="4" id="KW-1185">Reference proteome</keyword>
<sequence length="141" mass="16028">MGSCLSVEEEEKHQPMENKTSHHKPEPSSPMKMGIMSSNPVIVIPKNVRDLRLSSGHGDLCIFTYEEMKLATKHFRPDQVLGNGGFGIVYKGVIDENMRPGYKTTRVAIKELDPEGLQGDREWLLYYKKVIKDRDSSSMIF</sequence>
<protein>
    <submittedName>
        <fullName evidence="3">Serine/threonine-protein kinase-like</fullName>
    </submittedName>
</protein>
<dbReference type="GO" id="GO:0016301">
    <property type="term" value="F:kinase activity"/>
    <property type="evidence" value="ECO:0007669"/>
    <property type="project" value="UniProtKB-KW"/>
</dbReference>
<dbReference type="InterPro" id="IPR050823">
    <property type="entry name" value="Plant_Ser_Thr_Prot_Kinase"/>
</dbReference>
<keyword evidence="1" id="KW-0067">ATP-binding</keyword>
<dbReference type="PROSITE" id="PS00107">
    <property type="entry name" value="PROTEIN_KINASE_ATP"/>
    <property type="match status" value="1"/>
</dbReference>
<dbReference type="SUPFAM" id="SSF56112">
    <property type="entry name" value="Protein kinase-like (PK-like)"/>
    <property type="match status" value="1"/>
</dbReference>
<dbReference type="InterPro" id="IPR017441">
    <property type="entry name" value="Protein_kinase_ATP_BS"/>
</dbReference>
<evidence type="ECO:0000313" key="4">
    <source>
        <dbReference type="Proteomes" id="UP000250235"/>
    </source>
</evidence>
<reference evidence="3 4" key="1">
    <citation type="journal article" date="2015" name="Proc. Natl. Acad. Sci. U.S.A.">
        <title>The resurrection genome of Boea hygrometrica: A blueprint for survival of dehydration.</title>
        <authorList>
            <person name="Xiao L."/>
            <person name="Yang G."/>
            <person name="Zhang L."/>
            <person name="Yang X."/>
            <person name="Zhao S."/>
            <person name="Ji Z."/>
            <person name="Zhou Q."/>
            <person name="Hu M."/>
            <person name="Wang Y."/>
            <person name="Chen M."/>
            <person name="Xu Y."/>
            <person name="Jin H."/>
            <person name="Xiao X."/>
            <person name="Hu G."/>
            <person name="Bao F."/>
            <person name="Hu Y."/>
            <person name="Wan P."/>
            <person name="Li L."/>
            <person name="Deng X."/>
            <person name="Kuang T."/>
            <person name="Xiang C."/>
            <person name="Zhu J.K."/>
            <person name="Oliver M.J."/>
            <person name="He Y."/>
        </authorList>
    </citation>
    <scope>NUCLEOTIDE SEQUENCE [LARGE SCALE GENOMIC DNA]</scope>
    <source>
        <strain evidence="4">cv. XS01</strain>
    </source>
</reference>
<keyword evidence="3" id="KW-0418">Kinase</keyword>
<feature type="compositionally biased region" description="Basic and acidic residues" evidence="2">
    <location>
        <begin position="10"/>
        <end position="26"/>
    </location>
</feature>
<feature type="binding site" evidence="1">
    <location>
        <position position="110"/>
    </location>
    <ligand>
        <name>ATP</name>
        <dbReference type="ChEBI" id="CHEBI:30616"/>
    </ligand>
</feature>
<dbReference type="Proteomes" id="UP000250235">
    <property type="component" value="Unassembled WGS sequence"/>
</dbReference>
<keyword evidence="1" id="KW-0547">Nucleotide-binding</keyword>
<evidence type="ECO:0000256" key="2">
    <source>
        <dbReference type="SAM" id="MobiDB-lite"/>
    </source>
</evidence>
<keyword evidence="3" id="KW-0808">Transferase</keyword>
<dbReference type="OrthoDB" id="4062651at2759"/>
<organism evidence="3 4">
    <name type="scientific">Dorcoceras hygrometricum</name>
    <dbReference type="NCBI Taxonomy" id="472368"/>
    <lineage>
        <taxon>Eukaryota</taxon>
        <taxon>Viridiplantae</taxon>
        <taxon>Streptophyta</taxon>
        <taxon>Embryophyta</taxon>
        <taxon>Tracheophyta</taxon>
        <taxon>Spermatophyta</taxon>
        <taxon>Magnoliopsida</taxon>
        <taxon>eudicotyledons</taxon>
        <taxon>Gunneridae</taxon>
        <taxon>Pentapetalae</taxon>
        <taxon>asterids</taxon>
        <taxon>lamiids</taxon>
        <taxon>Lamiales</taxon>
        <taxon>Gesneriaceae</taxon>
        <taxon>Didymocarpoideae</taxon>
        <taxon>Trichosporeae</taxon>
        <taxon>Loxocarpinae</taxon>
        <taxon>Dorcoceras</taxon>
    </lineage>
</organism>
<evidence type="ECO:0000313" key="3">
    <source>
        <dbReference type="EMBL" id="KZV39201.1"/>
    </source>
</evidence>
<name>A0A2Z7BXA8_9LAMI</name>